<dbReference type="RefSeq" id="WP_377131726.1">
    <property type="nucleotide sequence ID" value="NZ_JBHSFI010000001.1"/>
</dbReference>
<dbReference type="InterPro" id="IPR017946">
    <property type="entry name" value="PLC-like_Pdiesterase_TIM-brl"/>
</dbReference>
<dbReference type="Proteomes" id="UP001596011">
    <property type="component" value="Unassembled WGS sequence"/>
</dbReference>
<feature type="domain" description="GP-PDE" evidence="2">
    <location>
        <begin position="49"/>
        <end position="357"/>
    </location>
</feature>
<keyword evidence="1" id="KW-0732">Signal</keyword>
<dbReference type="PROSITE" id="PS51704">
    <property type="entry name" value="GP_PDE"/>
    <property type="match status" value="1"/>
</dbReference>
<protein>
    <submittedName>
        <fullName evidence="3">Glycerophosphodiester phosphodiesterase family protein</fullName>
    </submittedName>
</protein>
<dbReference type="Pfam" id="PF03009">
    <property type="entry name" value="GDPD"/>
    <property type="match status" value="1"/>
</dbReference>
<keyword evidence="4" id="KW-1185">Reference proteome</keyword>
<feature type="signal peptide" evidence="1">
    <location>
        <begin position="1"/>
        <end position="30"/>
    </location>
</feature>
<dbReference type="InterPro" id="IPR030395">
    <property type="entry name" value="GP_PDE_dom"/>
</dbReference>
<evidence type="ECO:0000313" key="3">
    <source>
        <dbReference type="EMBL" id="MFC4627033.1"/>
    </source>
</evidence>
<accession>A0ABV9HC58</accession>
<evidence type="ECO:0000313" key="4">
    <source>
        <dbReference type="Proteomes" id="UP001596011"/>
    </source>
</evidence>
<organism evidence="3 4">
    <name type="scientific">Promicromonospora alba</name>
    <dbReference type="NCBI Taxonomy" id="1616110"/>
    <lineage>
        <taxon>Bacteria</taxon>
        <taxon>Bacillati</taxon>
        <taxon>Actinomycetota</taxon>
        <taxon>Actinomycetes</taxon>
        <taxon>Micrococcales</taxon>
        <taxon>Promicromonosporaceae</taxon>
        <taxon>Promicromonospora</taxon>
    </lineage>
</organism>
<proteinExistence type="predicted"/>
<dbReference type="PANTHER" id="PTHR46211:SF14">
    <property type="entry name" value="GLYCEROPHOSPHODIESTER PHOSPHODIESTERASE"/>
    <property type="match status" value="1"/>
</dbReference>
<evidence type="ECO:0000256" key="1">
    <source>
        <dbReference type="SAM" id="SignalP"/>
    </source>
</evidence>
<dbReference type="PANTHER" id="PTHR46211">
    <property type="entry name" value="GLYCEROPHOSPHORYL DIESTER PHOSPHODIESTERASE"/>
    <property type="match status" value="1"/>
</dbReference>
<gene>
    <name evidence="3" type="ORF">ACFO6V_02225</name>
</gene>
<feature type="chain" id="PRO_5045731320" evidence="1">
    <location>
        <begin position="31"/>
        <end position="368"/>
    </location>
</feature>
<evidence type="ECO:0000259" key="2">
    <source>
        <dbReference type="PROSITE" id="PS51704"/>
    </source>
</evidence>
<reference evidence="4" key="1">
    <citation type="journal article" date="2019" name="Int. J. Syst. Evol. Microbiol.">
        <title>The Global Catalogue of Microorganisms (GCM) 10K type strain sequencing project: providing services to taxonomists for standard genome sequencing and annotation.</title>
        <authorList>
            <consortium name="The Broad Institute Genomics Platform"/>
            <consortium name="The Broad Institute Genome Sequencing Center for Infectious Disease"/>
            <person name="Wu L."/>
            <person name="Ma J."/>
        </authorList>
    </citation>
    <scope>NUCLEOTIDE SEQUENCE [LARGE SCALE GENOMIC DNA]</scope>
    <source>
        <strain evidence="4">CCUG 42722</strain>
    </source>
</reference>
<name>A0ABV9HC58_9MICO</name>
<sequence length="368" mass="39928">MRTTQQRRFTTALAVTLAGAVALGAAPASALSPEPSAEQATTDRHPRAFDLQAHRGGIALTVENTLPAFDNALALGVSTLELDVQITQDGYAVVTHDRDPSPAKCVDTQPAFPGDPEFPYVPNKTYIKDLTLAQVRTLDCGSLRQPQFPGQELHPGERMPLLSEVLRLVNRHRAHQVTLNIETKVEAGAPEQTAPREQFIQVVARDVRKAHLVDQVTIQSFDWGSLMRMSEVEPRFPLVALTNGQQFLQVGAPGASPWLGGIDIDDFQGSIQEKFVAAAASFGADAVSPVHGDPQGGTVTDPGYVPFTTPELVDAAHDAGMDVIPWTIDDRATIESLMDIGVDGIITDRPDLLRTIMAERHLKLPKRY</sequence>
<dbReference type="EMBL" id="JBHSFI010000001">
    <property type="protein sequence ID" value="MFC4627033.1"/>
    <property type="molecule type" value="Genomic_DNA"/>
</dbReference>
<comment type="caution">
    <text evidence="3">The sequence shown here is derived from an EMBL/GenBank/DDBJ whole genome shotgun (WGS) entry which is preliminary data.</text>
</comment>
<dbReference type="Gene3D" id="3.20.20.190">
    <property type="entry name" value="Phosphatidylinositol (PI) phosphodiesterase"/>
    <property type="match status" value="1"/>
</dbReference>
<dbReference type="SUPFAM" id="SSF51695">
    <property type="entry name" value="PLC-like phosphodiesterases"/>
    <property type="match status" value="1"/>
</dbReference>